<gene>
    <name evidence="6" type="ORF">Purlil1_12315</name>
</gene>
<reference evidence="6 7" key="1">
    <citation type="journal article" date="2024" name="Microbiol. Resour. Announc.">
        <title>Genome annotations for the ascomycete fungi Trichoderma harzianum, Trichoderma aggressivum, and Purpureocillium lilacinum.</title>
        <authorList>
            <person name="Beijen E.P.W."/>
            <person name="Ohm R.A."/>
        </authorList>
    </citation>
    <scope>NUCLEOTIDE SEQUENCE [LARGE SCALE GENOMIC DNA]</scope>
    <source>
        <strain evidence="6 7">CBS 150709</strain>
    </source>
</reference>
<sequence>MVRRHQSTGEAVEPRPPAVVALAVVRVPKPVPPGKTPRPSEGPDCPTGSPNVPPRAREWKLPPRCSLGSFRQRSWCLAKGARMYYVVNTGGLRANTEDAVCVGSCRWLLRAMHADDPEEYLAYIFVQLPSAPARLDFFFNYSPSLSIHRRSPSTDTQAQSKQSLVASPARLRLPVATTRLRPVSALPACQIAAMPFILELPDQYGLVLAAATATFFINTIHVTRTSKFRKASGVKYPNAYASAEQADKDPNAYRFNCAQRAHANFTENQTSFLGALLVAGLRYPFPAAVLGAGWGLSRVLYLFGYTSSAGPKGREIGAVGSFLCDTLLKLTAAYTSAMFVMSGN</sequence>
<proteinExistence type="predicted"/>
<keyword evidence="4" id="KW-0472">Membrane</keyword>
<evidence type="ECO:0000256" key="4">
    <source>
        <dbReference type="ARBA" id="ARBA00023136"/>
    </source>
</evidence>
<evidence type="ECO:0000256" key="1">
    <source>
        <dbReference type="ARBA" id="ARBA00004141"/>
    </source>
</evidence>
<evidence type="ECO:0008006" key="8">
    <source>
        <dbReference type="Google" id="ProtNLM"/>
    </source>
</evidence>
<dbReference type="InterPro" id="IPR050997">
    <property type="entry name" value="MAPEG"/>
</dbReference>
<comment type="subcellular location">
    <subcellularLocation>
        <location evidence="1">Membrane</location>
        <topology evidence="1">Multi-pass membrane protein</topology>
    </subcellularLocation>
</comment>
<keyword evidence="3" id="KW-1133">Transmembrane helix</keyword>
<accession>A0ABR0BH81</accession>
<dbReference type="Proteomes" id="UP001287286">
    <property type="component" value="Unassembled WGS sequence"/>
</dbReference>
<dbReference type="SUPFAM" id="SSF161084">
    <property type="entry name" value="MAPEG domain-like"/>
    <property type="match status" value="1"/>
</dbReference>
<evidence type="ECO:0000256" key="3">
    <source>
        <dbReference type="ARBA" id="ARBA00022989"/>
    </source>
</evidence>
<keyword evidence="2" id="KW-0812">Transmembrane</keyword>
<evidence type="ECO:0000256" key="2">
    <source>
        <dbReference type="ARBA" id="ARBA00022692"/>
    </source>
</evidence>
<dbReference type="InterPro" id="IPR001129">
    <property type="entry name" value="Membr-assoc_MAPEG"/>
</dbReference>
<evidence type="ECO:0000313" key="7">
    <source>
        <dbReference type="Proteomes" id="UP001287286"/>
    </source>
</evidence>
<dbReference type="InterPro" id="IPR023352">
    <property type="entry name" value="MAPEG-like_dom_sf"/>
</dbReference>
<feature type="region of interest" description="Disordered" evidence="5">
    <location>
        <begin position="27"/>
        <end position="57"/>
    </location>
</feature>
<dbReference type="PANTHER" id="PTHR10250:SF26">
    <property type="entry name" value="GLUTATHIONE S-TRANSFERASE 3, MITOCHONDRIAL"/>
    <property type="match status" value="1"/>
</dbReference>
<dbReference type="EMBL" id="JAWRVI010000097">
    <property type="protein sequence ID" value="KAK4077595.1"/>
    <property type="molecule type" value="Genomic_DNA"/>
</dbReference>
<comment type="caution">
    <text evidence="6">The sequence shown here is derived from an EMBL/GenBank/DDBJ whole genome shotgun (WGS) entry which is preliminary data.</text>
</comment>
<evidence type="ECO:0000256" key="5">
    <source>
        <dbReference type="SAM" id="MobiDB-lite"/>
    </source>
</evidence>
<name>A0ABR0BH81_PURLI</name>
<dbReference type="PANTHER" id="PTHR10250">
    <property type="entry name" value="MICROSOMAL GLUTATHIONE S-TRANSFERASE"/>
    <property type="match status" value="1"/>
</dbReference>
<dbReference type="Gene3D" id="1.20.120.550">
    <property type="entry name" value="Membrane associated eicosanoid/glutathione metabolism-like domain"/>
    <property type="match status" value="1"/>
</dbReference>
<organism evidence="6 7">
    <name type="scientific">Purpureocillium lilacinum</name>
    <name type="common">Paecilomyces lilacinus</name>
    <dbReference type="NCBI Taxonomy" id="33203"/>
    <lineage>
        <taxon>Eukaryota</taxon>
        <taxon>Fungi</taxon>
        <taxon>Dikarya</taxon>
        <taxon>Ascomycota</taxon>
        <taxon>Pezizomycotina</taxon>
        <taxon>Sordariomycetes</taxon>
        <taxon>Hypocreomycetidae</taxon>
        <taxon>Hypocreales</taxon>
        <taxon>Ophiocordycipitaceae</taxon>
        <taxon>Purpureocillium</taxon>
    </lineage>
</organism>
<evidence type="ECO:0000313" key="6">
    <source>
        <dbReference type="EMBL" id="KAK4077595.1"/>
    </source>
</evidence>
<dbReference type="Pfam" id="PF01124">
    <property type="entry name" value="MAPEG"/>
    <property type="match status" value="1"/>
</dbReference>
<keyword evidence="7" id="KW-1185">Reference proteome</keyword>
<protein>
    <recommendedName>
        <fullName evidence="8">Microsomal glutathione S-transferase 3</fullName>
    </recommendedName>
</protein>